<dbReference type="KEGG" id="fli:Fleli_0171"/>
<dbReference type="EMBL" id="CP003345">
    <property type="protein sequence ID" value="AFM02670.1"/>
    <property type="molecule type" value="Genomic_DNA"/>
</dbReference>
<dbReference type="AlphaFoldDB" id="I4AFD5"/>
<dbReference type="RefSeq" id="WP_014796135.1">
    <property type="nucleotide sequence ID" value="NC_018018.1"/>
</dbReference>
<name>I4AFD5_BERLS</name>
<organism evidence="1 2">
    <name type="scientific">Bernardetia litoralis (strain ATCC 23117 / DSM 6794 / NBRC 15988 / NCIMB 1366 / Fx l1 / Sio-4)</name>
    <name type="common">Flexibacter litoralis</name>
    <dbReference type="NCBI Taxonomy" id="880071"/>
    <lineage>
        <taxon>Bacteria</taxon>
        <taxon>Pseudomonadati</taxon>
        <taxon>Bacteroidota</taxon>
        <taxon>Cytophagia</taxon>
        <taxon>Cytophagales</taxon>
        <taxon>Bernardetiaceae</taxon>
        <taxon>Bernardetia</taxon>
    </lineage>
</organism>
<evidence type="ECO:0000313" key="1">
    <source>
        <dbReference type="EMBL" id="AFM02670.1"/>
    </source>
</evidence>
<dbReference type="Proteomes" id="UP000006054">
    <property type="component" value="Chromosome"/>
</dbReference>
<sequence length="226" mass="26648">MSNRQKTIYTNASGETVEIIHNWGKHHQISTIESNIFNDYEWVIDIAERRNNIQIEGLGSKSISTDINNDHDLGLENEVIYSRKLLVYLIYQYFYPILLGLKNDYKTATNPSQKLNLKNKYDKYESEFIGRMMSIGYAHAIFEDTRIDEYYTLKEAGYINVSFEFTEKIYIKSLQKIQTSRSSLLTKIETMLYHINHDSTPYNLLYKWTEKCFIEDGTDIWKPVNC</sequence>
<protein>
    <submittedName>
        <fullName evidence="1">Uncharacterized protein</fullName>
    </submittedName>
</protein>
<accession>I4AFD5</accession>
<evidence type="ECO:0000313" key="2">
    <source>
        <dbReference type="Proteomes" id="UP000006054"/>
    </source>
</evidence>
<dbReference type="HOGENOM" id="CLU_1223239_0_0_10"/>
<gene>
    <name evidence="1" type="ordered locus">Fleli_0171</name>
</gene>
<reference evidence="2" key="1">
    <citation type="submission" date="2012-06" db="EMBL/GenBank/DDBJ databases">
        <title>The complete genome of Flexibacter litoralis DSM 6794.</title>
        <authorList>
            <person name="Lucas S."/>
            <person name="Copeland A."/>
            <person name="Lapidus A."/>
            <person name="Glavina del Rio T."/>
            <person name="Dalin E."/>
            <person name="Tice H."/>
            <person name="Bruce D."/>
            <person name="Goodwin L."/>
            <person name="Pitluck S."/>
            <person name="Peters L."/>
            <person name="Ovchinnikova G."/>
            <person name="Lu M."/>
            <person name="Kyrpides N."/>
            <person name="Mavromatis K."/>
            <person name="Ivanova N."/>
            <person name="Brettin T."/>
            <person name="Detter J.C."/>
            <person name="Han C."/>
            <person name="Larimer F."/>
            <person name="Land M."/>
            <person name="Hauser L."/>
            <person name="Markowitz V."/>
            <person name="Cheng J.-F."/>
            <person name="Hugenholtz P."/>
            <person name="Woyke T."/>
            <person name="Wu D."/>
            <person name="Spring S."/>
            <person name="Lang E."/>
            <person name="Kopitz M."/>
            <person name="Brambilla E."/>
            <person name="Klenk H.-P."/>
            <person name="Eisen J.A."/>
        </authorList>
    </citation>
    <scope>NUCLEOTIDE SEQUENCE [LARGE SCALE GENOMIC DNA]</scope>
    <source>
        <strain evidence="2">ATCC 23117 / DSM 6794 / NBRC 15988 / NCIMB 1366 / Sio-4</strain>
    </source>
</reference>
<proteinExistence type="predicted"/>
<keyword evidence="2" id="KW-1185">Reference proteome</keyword>
<dbReference type="STRING" id="880071.Fleli_0171"/>